<feature type="region of interest" description="Disordered" evidence="1">
    <location>
        <begin position="1"/>
        <end position="30"/>
    </location>
</feature>
<proteinExistence type="predicted"/>
<dbReference type="EMBL" id="JANPWB010000007">
    <property type="protein sequence ID" value="KAJ1172258.1"/>
    <property type="molecule type" value="Genomic_DNA"/>
</dbReference>
<protein>
    <submittedName>
        <fullName evidence="2">Uncharacterized protein</fullName>
    </submittedName>
</protein>
<reference evidence="2" key="1">
    <citation type="journal article" date="2022" name="bioRxiv">
        <title>Sequencing and chromosome-scale assembly of the giantPleurodeles waltlgenome.</title>
        <authorList>
            <person name="Brown T."/>
            <person name="Elewa A."/>
            <person name="Iarovenko S."/>
            <person name="Subramanian E."/>
            <person name="Araus A.J."/>
            <person name="Petzold A."/>
            <person name="Susuki M."/>
            <person name="Suzuki K.-i.T."/>
            <person name="Hayashi T."/>
            <person name="Toyoda A."/>
            <person name="Oliveira C."/>
            <person name="Osipova E."/>
            <person name="Leigh N.D."/>
            <person name="Simon A."/>
            <person name="Yun M.H."/>
        </authorList>
    </citation>
    <scope>NUCLEOTIDE SEQUENCE</scope>
    <source>
        <strain evidence="2">20211129_DDA</strain>
        <tissue evidence="2">Liver</tissue>
    </source>
</reference>
<organism evidence="2 3">
    <name type="scientific">Pleurodeles waltl</name>
    <name type="common">Iberian ribbed newt</name>
    <dbReference type="NCBI Taxonomy" id="8319"/>
    <lineage>
        <taxon>Eukaryota</taxon>
        <taxon>Metazoa</taxon>
        <taxon>Chordata</taxon>
        <taxon>Craniata</taxon>
        <taxon>Vertebrata</taxon>
        <taxon>Euteleostomi</taxon>
        <taxon>Amphibia</taxon>
        <taxon>Batrachia</taxon>
        <taxon>Caudata</taxon>
        <taxon>Salamandroidea</taxon>
        <taxon>Salamandridae</taxon>
        <taxon>Pleurodelinae</taxon>
        <taxon>Pleurodeles</taxon>
    </lineage>
</organism>
<evidence type="ECO:0000313" key="2">
    <source>
        <dbReference type="EMBL" id="KAJ1172258.1"/>
    </source>
</evidence>
<evidence type="ECO:0000256" key="1">
    <source>
        <dbReference type="SAM" id="MobiDB-lite"/>
    </source>
</evidence>
<evidence type="ECO:0000313" key="3">
    <source>
        <dbReference type="Proteomes" id="UP001066276"/>
    </source>
</evidence>
<keyword evidence="3" id="KW-1185">Reference proteome</keyword>
<dbReference type="AlphaFoldDB" id="A0AAV7T760"/>
<name>A0AAV7T760_PLEWA</name>
<comment type="caution">
    <text evidence="2">The sequence shown here is derived from an EMBL/GenBank/DDBJ whole genome shotgun (WGS) entry which is preliminary data.</text>
</comment>
<feature type="region of interest" description="Disordered" evidence="1">
    <location>
        <begin position="51"/>
        <end position="83"/>
    </location>
</feature>
<gene>
    <name evidence="2" type="ORF">NDU88_004105</name>
</gene>
<dbReference type="Proteomes" id="UP001066276">
    <property type="component" value="Chromosome 4_1"/>
</dbReference>
<accession>A0AAV7T760</accession>
<sequence>MCGGLTRTAGLPKPFYTPGAPSRDAARIAHSRGAELASRCFTSIGGQLQHRQKSLAGFPSRRIVPQGGGGGGSNDPSKKKGGR</sequence>